<dbReference type="AlphaFoldDB" id="A0A392TGC4"/>
<evidence type="ECO:0000313" key="2">
    <source>
        <dbReference type="Proteomes" id="UP000265520"/>
    </source>
</evidence>
<name>A0A392TGC4_9FABA</name>
<organism evidence="1 2">
    <name type="scientific">Trifolium medium</name>
    <dbReference type="NCBI Taxonomy" id="97028"/>
    <lineage>
        <taxon>Eukaryota</taxon>
        <taxon>Viridiplantae</taxon>
        <taxon>Streptophyta</taxon>
        <taxon>Embryophyta</taxon>
        <taxon>Tracheophyta</taxon>
        <taxon>Spermatophyta</taxon>
        <taxon>Magnoliopsida</taxon>
        <taxon>eudicotyledons</taxon>
        <taxon>Gunneridae</taxon>
        <taxon>Pentapetalae</taxon>
        <taxon>rosids</taxon>
        <taxon>fabids</taxon>
        <taxon>Fabales</taxon>
        <taxon>Fabaceae</taxon>
        <taxon>Papilionoideae</taxon>
        <taxon>50 kb inversion clade</taxon>
        <taxon>NPAAA clade</taxon>
        <taxon>Hologalegina</taxon>
        <taxon>IRL clade</taxon>
        <taxon>Trifolieae</taxon>
        <taxon>Trifolium</taxon>
    </lineage>
</organism>
<feature type="non-terminal residue" evidence="1">
    <location>
        <position position="1"/>
    </location>
</feature>
<evidence type="ECO:0000313" key="1">
    <source>
        <dbReference type="EMBL" id="MCI59982.1"/>
    </source>
</evidence>
<dbReference type="Proteomes" id="UP000265520">
    <property type="component" value="Unassembled WGS sequence"/>
</dbReference>
<proteinExistence type="predicted"/>
<keyword evidence="2" id="KW-1185">Reference proteome</keyword>
<comment type="caution">
    <text evidence="1">The sequence shown here is derived from an EMBL/GenBank/DDBJ whole genome shotgun (WGS) entry which is preliminary data.</text>
</comment>
<reference evidence="1 2" key="1">
    <citation type="journal article" date="2018" name="Front. Plant Sci.">
        <title>Red Clover (Trifolium pratense) and Zigzag Clover (T. medium) - A Picture of Genomic Similarities and Differences.</title>
        <authorList>
            <person name="Dluhosova J."/>
            <person name="Istvanek J."/>
            <person name="Nedelnik J."/>
            <person name="Repkova J."/>
        </authorList>
    </citation>
    <scope>NUCLEOTIDE SEQUENCE [LARGE SCALE GENOMIC DNA]</scope>
    <source>
        <strain evidence="2">cv. 10/8</strain>
        <tissue evidence="1">Leaf</tissue>
    </source>
</reference>
<accession>A0A392TGC4</accession>
<sequence>LQHPISKDLCSYVMLTSRLYKVLTA</sequence>
<protein>
    <submittedName>
        <fullName evidence="1">Uncharacterized protein</fullName>
    </submittedName>
</protein>
<dbReference type="EMBL" id="LXQA010573188">
    <property type="protein sequence ID" value="MCI59982.1"/>
    <property type="molecule type" value="Genomic_DNA"/>
</dbReference>